<dbReference type="Proteomes" id="UP000557392">
    <property type="component" value="Unassembled WGS sequence"/>
</dbReference>
<evidence type="ECO:0000313" key="3">
    <source>
        <dbReference type="EMBL" id="MBB4099253.1"/>
    </source>
</evidence>
<keyword evidence="2" id="KW-0472">Membrane</keyword>
<protein>
    <recommendedName>
        <fullName evidence="5">Outer membrane transport energization protein TonB</fullName>
    </recommendedName>
</protein>
<evidence type="ECO:0008006" key="5">
    <source>
        <dbReference type="Google" id="ProtNLM"/>
    </source>
</evidence>
<keyword evidence="2" id="KW-0812">Transmembrane</keyword>
<feature type="compositionally biased region" description="Pro residues" evidence="1">
    <location>
        <begin position="62"/>
        <end position="74"/>
    </location>
</feature>
<feature type="region of interest" description="Disordered" evidence="1">
    <location>
        <begin position="58"/>
        <end position="106"/>
    </location>
</feature>
<proteinExistence type="predicted"/>
<feature type="transmembrane region" description="Helical" evidence="2">
    <location>
        <begin position="21"/>
        <end position="39"/>
    </location>
</feature>
<evidence type="ECO:0000256" key="2">
    <source>
        <dbReference type="SAM" id="Phobius"/>
    </source>
</evidence>
<reference evidence="3 4" key="1">
    <citation type="submission" date="2020-08" db="EMBL/GenBank/DDBJ databases">
        <title>Genomic Encyclopedia of Type Strains, Phase IV (KMG-IV): sequencing the most valuable type-strain genomes for metagenomic binning, comparative biology and taxonomic classification.</title>
        <authorList>
            <person name="Goeker M."/>
        </authorList>
    </citation>
    <scope>NUCLEOTIDE SEQUENCE [LARGE SCALE GENOMIC DNA]</scope>
    <source>
        <strain evidence="3 4">DSM 101806</strain>
    </source>
</reference>
<organism evidence="3 4">
    <name type="scientific">Sphingomonas kyeonggiensis</name>
    <dbReference type="NCBI Taxonomy" id="1268553"/>
    <lineage>
        <taxon>Bacteria</taxon>
        <taxon>Pseudomonadati</taxon>
        <taxon>Pseudomonadota</taxon>
        <taxon>Alphaproteobacteria</taxon>
        <taxon>Sphingomonadales</taxon>
        <taxon>Sphingomonadaceae</taxon>
        <taxon>Sphingomonas</taxon>
    </lineage>
</organism>
<feature type="compositionally biased region" description="Low complexity" evidence="1">
    <location>
        <begin position="93"/>
        <end position="106"/>
    </location>
</feature>
<gene>
    <name evidence="3" type="ORF">GGR46_002817</name>
</gene>
<feature type="compositionally biased region" description="Pro residues" evidence="1">
    <location>
        <begin position="83"/>
        <end position="92"/>
    </location>
</feature>
<evidence type="ECO:0000313" key="4">
    <source>
        <dbReference type="Proteomes" id="UP000557392"/>
    </source>
</evidence>
<keyword evidence="4" id="KW-1185">Reference proteome</keyword>
<evidence type="ECO:0000256" key="1">
    <source>
        <dbReference type="SAM" id="MobiDB-lite"/>
    </source>
</evidence>
<keyword evidence="2" id="KW-1133">Transmembrane helix</keyword>
<dbReference type="AlphaFoldDB" id="A0A7W6JTG6"/>
<accession>A0A7W6JTG6</accession>
<dbReference type="EMBL" id="JACIEH010000002">
    <property type="protein sequence ID" value="MBB4099253.1"/>
    <property type="molecule type" value="Genomic_DNA"/>
</dbReference>
<dbReference type="RefSeq" id="WP_183998544.1">
    <property type="nucleotide sequence ID" value="NZ_JACIEH010000002.1"/>
</dbReference>
<comment type="caution">
    <text evidence="3">The sequence shown here is derived from an EMBL/GenBank/DDBJ whole genome shotgun (WGS) entry which is preliminary data.</text>
</comment>
<name>A0A7W6JTG6_9SPHN</name>
<sequence length="246" mass="25513">MTTLQPKDFEAFEDRAPIREALPYVIGLVLLGALAWFVYGQITAVRGVRVNEDSKSVVDVVPLPPPPPPPPPPPEPKEKPPEPTEQPQPSPAEAPKTPQQPQAAPVTIAAPAQAGTDSFGIAAGSGGGIGAPGSGGTCLGTNCGAKPAGGGGMGEGLYRRYLSSELEERVRGDDRLSRLVFSADLSLTVTADGRVAGVRLLGVRGSGDDEGMKRLASLLAGIRGLNAPPQSMTFPQRITVRGRRGI</sequence>